<dbReference type="RefSeq" id="WP_183647486.1">
    <property type="nucleotide sequence ID" value="NZ_JACHWU010000001.1"/>
</dbReference>
<organism evidence="3 4">
    <name type="scientific">Prauserella isguenensis</name>
    <dbReference type="NCBI Taxonomy" id="1470180"/>
    <lineage>
        <taxon>Bacteria</taxon>
        <taxon>Bacillati</taxon>
        <taxon>Actinomycetota</taxon>
        <taxon>Actinomycetes</taxon>
        <taxon>Pseudonocardiales</taxon>
        <taxon>Pseudonocardiaceae</taxon>
        <taxon>Prauserella</taxon>
    </lineage>
</organism>
<keyword evidence="2" id="KW-1133">Transmembrane helix</keyword>
<sequence>MTDEFRGNGGAADGSALSVDVLADLHAGALSESQAAELWPRVNADPEARAVIEALEAAQADLGSLQDEPVEPMPAHVAARIDAAIADEQRTREQQAAGTNVVSLDRARSRRKKQGLAAGFVAVAAAVVAAVAIAVPNLGGGDETPGVAQPAPSEQSGDSDAGAPSNGSGPLALTKDDGDLTSAIGSIQTMRDYGPLETKSRLDACVQAAGADPSKEPVGVRPVTIDGREAVLALYPTGKLAQFRMVAVSPDCTSAPVLDRVVGAGG</sequence>
<dbReference type="AlphaFoldDB" id="A0A839RXV2"/>
<evidence type="ECO:0000313" key="3">
    <source>
        <dbReference type="EMBL" id="MBB3049660.1"/>
    </source>
</evidence>
<dbReference type="Proteomes" id="UP000550714">
    <property type="component" value="Unassembled WGS sequence"/>
</dbReference>
<evidence type="ECO:0000313" key="4">
    <source>
        <dbReference type="Proteomes" id="UP000550714"/>
    </source>
</evidence>
<feature type="transmembrane region" description="Helical" evidence="2">
    <location>
        <begin position="116"/>
        <end position="135"/>
    </location>
</feature>
<evidence type="ECO:0000256" key="1">
    <source>
        <dbReference type="SAM" id="MobiDB-lite"/>
    </source>
</evidence>
<comment type="caution">
    <text evidence="3">The sequence shown here is derived from an EMBL/GenBank/DDBJ whole genome shotgun (WGS) entry which is preliminary data.</text>
</comment>
<reference evidence="3 4" key="1">
    <citation type="submission" date="2020-08" db="EMBL/GenBank/DDBJ databases">
        <title>Genomic Encyclopedia of Type Strains, Phase III (KMG-III): the genomes of soil and plant-associated and newly described type strains.</title>
        <authorList>
            <person name="Whitman W."/>
        </authorList>
    </citation>
    <scope>NUCLEOTIDE SEQUENCE [LARGE SCALE GENOMIC DNA]</scope>
    <source>
        <strain evidence="3 4">CECT 8577</strain>
    </source>
</reference>
<proteinExistence type="predicted"/>
<dbReference type="EMBL" id="JACHWU010000001">
    <property type="protein sequence ID" value="MBB3049660.1"/>
    <property type="molecule type" value="Genomic_DNA"/>
</dbReference>
<keyword evidence="2" id="KW-0812">Transmembrane</keyword>
<gene>
    <name evidence="3" type="ORF">FHS23_000655</name>
</gene>
<keyword evidence="2" id="KW-0472">Membrane</keyword>
<name>A0A839RXV2_9PSEU</name>
<feature type="region of interest" description="Disordered" evidence="1">
    <location>
        <begin position="143"/>
        <end position="177"/>
    </location>
</feature>
<accession>A0A839RXV2</accession>
<protein>
    <submittedName>
        <fullName evidence="3">Negative regulator of sigma E activity</fullName>
    </submittedName>
</protein>
<evidence type="ECO:0000256" key="2">
    <source>
        <dbReference type="SAM" id="Phobius"/>
    </source>
</evidence>
<keyword evidence="4" id="KW-1185">Reference proteome</keyword>